<keyword evidence="2" id="KW-0472">Membrane</keyword>
<name>A0A8D8W7A2_9HEMI</name>
<dbReference type="EMBL" id="HBUF01379535">
    <property type="protein sequence ID" value="CAG6729685.1"/>
    <property type="molecule type" value="Transcribed_RNA"/>
</dbReference>
<dbReference type="EMBL" id="HBUF01147803">
    <property type="protein sequence ID" value="CAG6647588.1"/>
    <property type="molecule type" value="Transcribed_RNA"/>
</dbReference>
<dbReference type="EMBL" id="HBUF01147806">
    <property type="protein sequence ID" value="CAG6647597.1"/>
    <property type="molecule type" value="Transcribed_RNA"/>
</dbReference>
<dbReference type="EMBL" id="HBUF01193023">
    <property type="protein sequence ID" value="CAG6658992.1"/>
    <property type="molecule type" value="Transcribed_RNA"/>
</dbReference>
<dbReference type="AlphaFoldDB" id="A0A8D8W7A2"/>
<keyword evidence="2" id="KW-1133">Transmembrane helix</keyword>
<feature type="transmembrane region" description="Helical" evidence="2">
    <location>
        <begin position="105"/>
        <end position="127"/>
    </location>
</feature>
<proteinExistence type="predicted"/>
<sequence>MILVLIWEDPPRVRSTVMLTIVPPVLQVHPVKKKPLQSLSEGGGEREEKEERNILGEEGVQQQKLLLLGLSETEYSKKGRWRKKKPQQRLSEETTIIIRLPHPQLVIVIVQIVPVLVPTLLLLRVPIIA</sequence>
<dbReference type="EMBL" id="HBUF01147802">
    <property type="protein sequence ID" value="CAG6647585.1"/>
    <property type="molecule type" value="Transcribed_RNA"/>
</dbReference>
<feature type="compositionally biased region" description="Basic and acidic residues" evidence="1">
    <location>
        <begin position="43"/>
        <end position="54"/>
    </location>
</feature>
<keyword evidence="2" id="KW-0812">Transmembrane</keyword>
<accession>A0A8D8W7A2</accession>
<dbReference type="EMBL" id="HBUF01147804">
    <property type="protein sequence ID" value="CAG6647591.1"/>
    <property type="molecule type" value="Transcribed_RNA"/>
</dbReference>
<protein>
    <submittedName>
        <fullName evidence="3">Uncharacterized protein</fullName>
    </submittedName>
</protein>
<feature type="region of interest" description="Disordered" evidence="1">
    <location>
        <begin position="35"/>
        <end position="54"/>
    </location>
</feature>
<evidence type="ECO:0000256" key="1">
    <source>
        <dbReference type="SAM" id="MobiDB-lite"/>
    </source>
</evidence>
<evidence type="ECO:0000313" key="3">
    <source>
        <dbReference type="EMBL" id="CAG6647585.1"/>
    </source>
</evidence>
<organism evidence="3">
    <name type="scientific">Cacopsylla melanoneura</name>
    <dbReference type="NCBI Taxonomy" id="428564"/>
    <lineage>
        <taxon>Eukaryota</taxon>
        <taxon>Metazoa</taxon>
        <taxon>Ecdysozoa</taxon>
        <taxon>Arthropoda</taxon>
        <taxon>Hexapoda</taxon>
        <taxon>Insecta</taxon>
        <taxon>Pterygota</taxon>
        <taxon>Neoptera</taxon>
        <taxon>Paraneoptera</taxon>
        <taxon>Hemiptera</taxon>
        <taxon>Sternorrhyncha</taxon>
        <taxon>Psylloidea</taxon>
        <taxon>Psyllidae</taxon>
        <taxon>Psyllinae</taxon>
        <taxon>Cacopsylla</taxon>
    </lineage>
</organism>
<dbReference type="EMBL" id="HBUF01147805">
    <property type="protein sequence ID" value="CAG6647594.1"/>
    <property type="molecule type" value="Transcribed_RNA"/>
</dbReference>
<dbReference type="EMBL" id="HBUF01534524">
    <property type="protein sequence ID" value="CAG6752827.1"/>
    <property type="molecule type" value="Transcribed_RNA"/>
</dbReference>
<dbReference type="EMBL" id="HBUF01534523">
    <property type="protein sequence ID" value="CAG6752825.1"/>
    <property type="molecule type" value="Transcribed_RNA"/>
</dbReference>
<dbReference type="EMBL" id="HBUF01379534">
    <property type="protein sequence ID" value="CAG6729683.1"/>
    <property type="molecule type" value="Transcribed_RNA"/>
</dbReference>
<reference evidence="3" key="1">
    <citation type="submission" date="2021-05" db="EMBL/GenBank/DDBJ databases">
        <authorList>
            <person name="Alioto T."/>
            <person name="Alioto T."/>
            <person name="Gomez Garrido J."/>
        </authorList>
    </citation>
    <scope>NUCLEOTIDE SEQUENCE</scope>
</reference>
<evidence type="ECO:0000256" key="2">
    <source>
        <dbReference type="SAM" id="Phobius"/>
    </source>
</evidence>